<dbReference type="EMBL" id="AHKF01000018">
    <property type="protein sequence ID" value="EIA08798.1"/>
    <property type="molecule type" value="Genomic_DNA"/>
</dbReference>
<sequence length="88" mass="10533">MTEKTNTHASADVGFIVTADNLTRIFNLFDPILLKQYLKNIVLFFQTIKGVFKDFYRLFLLFLIESLFHKKKNIVIKIIYFYFIIYIV</sequence>
<protein>
    <submittedName>
        <fullName evidence="1">Uncharacterized protein</fullName>
    </submittedName>
</protein>
<name>H7FSF5_FLAFP</name>
<organism evidence="1 2">
    <name type="scientific">Flavobacterium frigoris (strain PS1)</name>
    <dbReference type="NCBI Taxonomy" id="1086011"/>
    <lineage>
        <taxon>Bacteria</taxon>
        <taxon>Pseudomonadati</taxon>
        <taxon>Bacteroidota</taxon>
        <taxon>Flavobacteriia</taxon>
        <taxon>Flavobacteriales</taxon>
        <taxon>Flavobacteriaceae</taxon>
        <taxon>Flavobacterium</taxon>
    </lineage>
</organism>
<keyword evidence="2" id="KW-1185">Reference proteome</keyword>
<gene>
    <name evidence="1" type="ORF">HJ01_02520</name>
</gene>
<comment type="caution">
    <text evidence="1">The sequence shown here is derived from an EMBL/GenBank/DDBJ whole genome shotgun (WGS) entry which is preliminary data.</text>
</comment>
<evidence type="ECO:0000313" key="2">
    <source>
        <dbReference type="Proteomes" id="UP000005566"/>
    </source>
</evidence>
<dbReference type="Proteomes" id="UP000005566">
    <property type="component" value="Unassembled WGS sequence"/>
</dbReference>
<dbReference type="STRING" id="1086011.HJ01_02520"/>
<dbReference type="AlphaFoldDB" id="H7FSF5"/>
<reference evidence="1 2" key="1">
    <citation type="journal article" date="2014" name="Acta Crystallogr. D">
        <title>Structure-based characterization and antifreeze properties of a hyperactive ice-binding protein from the Antarctic bacterium Flavobacterium frigoris PS1.</title>
        <authorList>
            <person name="Do H."/>
            <person name="Kim S.J."/>
            <person name="Kim H.J."/>
            <person name="Lee J.H."/>
        </authorList>
    </citation>
    <scope>NUCLEOTIDE SEQUENCE [LARGE SCALE GENOMIC DNA]</scope>
    <source>
        <strain evidence="1 2">PS1</strain>
    </source>
</reference>
<proteinExistence type="predicted"/>
<evidence type="ECO:0000313" key="1">
    <source>
        <dbReference type="EMBL" id="EIA08798.1"/>
    </source>
</evidence>
<accession>H7FSF5</accession>